<dbReference type="InterPro" id="IPR039590">
    <property type="entry name" value="Dppa2/4"/>
</dbReference>
<dbReference type="PROSITE" id="PS50800">
    <property type="entry name" value="SAP"/>
    <property type="match status" value="1"/>
</dbReference>
<dbReference type="InterPro" id="IPR003034">
    <property type="entry name" value="SAP_dom"/>
</dbReference>
<organism evidence="2 3">
    <name type="scientific">Saguinus oedipus</name>
    <name type="common">Cotton-top tamarin</name>
    <name type="synonym">Oedipomidas oedipus</name>
    <dbReference type="NCBI Taxonomy" id="9490"/>
    <lineage>
        <taxon>Eukaryota</taxon>
        <taxon>Metazoa</taxon>
        <taxon>Chordata</taxon>
        <taxon>Craniata</taxon>
        <taxon>Vertebrata</taxon>
        <taxon>Euteleostomi</taxon>
        <taxon>Mammalia</taxon>
        <taxon>Eutheria</taxon>
        <taxon>Euarchontoglires</taxon>
        <taxon>Primates</taxon>
        <taxon>Haplorrhini</taxon>
        <taxon>Platyrrhini</taxon>
        <taxon>Cebidae</taxon>
        <taxon>Callitrichinae</taxon>
        <taxon>Saguinus</taxon>
    </lineage>
</organism>
<keyword evidence="3" id="KW-1185">Reference proteome</keyword>
<reference evidence="2 3" key="1">
    <citation type="submission" date="2023-05" db="EMBL/GenBank/DDBJ databases">
        <title>B98-5 Cell Line De Novo Hybrid Assembly: An Optical Mapping Approach.</title>
        <authorList>
            <person name="Kananen K."/>
            <person name="Auerbach J.A."/>
            <person name="Kautto E."/>
            <person name="Blachly J.S."/>
        </authorList>
    </citation>
    <scope>NUCLEOTIDE SEQUENCE [LARGE SCALE GENOMIC DNA]</scope>
    <source>
        <strain evidence="2">B95-8</strain>
        <tissue evidence="2">Cell line</tissue>
    </source>
</reference>
<dbReference type="PANTHER" id="PTHR16073:SF10">
    <property type="entry name" value="DEVELOPMENTAL PLURIPOTENCY-ASSOCIATED PROTEIN 2"/>
    <property type="match status" value="1"/>
</dbReference>
<gene>
    <name evidence="2" type="primary">DPPA2_3</name>
    <name evidence="2" type="ORF">P7K49_030883</name>
</gene>
<feature type="domain" description="SAP" evidence="1">
    <location>
        <begin position="86"/>
        <end position="120"/>
    </location>
</feature>
<protein>
    <submittedName>
        <fullName evidence="2">Developmental pluripotency-associated protein 2</fullName>
    </submittedName>
</protein>
<accession>A0ABQ9U4A9</accession>
<name>A0ABQ9U4A9_SAGOE</name>
<dbReference type="Proteomes" id="UP001266305">
    <property type="component" value="Unassembled WGS sequence"/>
</dbReference>
<comment type="caution">
    <text evidence="2">The sequence shown here is derived from an EMBL/GenBank/DDBJ whole genome shotgun (WGS) entry which is preliminary data.</text>
</comment>
<evidence type="ECO:0000313" key="3">
    <source>
        <dbReference type="Proteomes" id="UP001266305"/>
    </source>
</evidence>
<sequence>MSDSNLDSSKNLFEGESVILTLVPVNDDPNMEKMEPSVSSTSDVKLEKPTKYNQGHLLQTNEQFTAPQKATCKIPALPLLTILPSINKVSQDTLRDWCQQLGLSTNGKKIDVYLRFHWHAYPEHQQDMPEMSQETRLQQYWKGKAVTESKASEKL</sequence>
<dbReference type="PANTHER" id="PTHR16073">
    <property type="entry name" value="DCR DOMAIN-CONTAINING PROTEIN"/>
    <property type="match status" value="1"/>
</dbReference>
<proteinExistence type="predicted"/>
<dbReference type="EMBL" id="JASSZA010000016">
    <property type="protein sequence ID" value="KAK2091599.1"/>
    <property type="molecule type" value="Genomic_DNA"/>
</dbReference>
<evidence type="ECO:0000259" key="1">
    <source>
        <dbReference type="PROSITE" id="PS50800"/>
    </source>
</evidence>
<evidence type="ECO:0000313" key="2">
    <source>
        <dbReference type="EMBL" id="KAK2091599.1"/>
    </source>
</evidence>